<dbReference type="AlphaFoldDB" id="A0A834SNT8"/>
<gene>
    <name evidence="1" type="ORF">G2W53_039560</name>
</gene>
<comment type="caution">
    <text evidence="1">The sequence shown here is derived from an EMBL/GenBank/DDBJ whole genome shotgun (WGS) entry which is preliminary data.</text>
</comment>
<evidence type="ECO:0000313" key="2">
    <source>
        <dbReference type="Proteomes" id="UP000634136"/>
    </source>
</evidence>
<evidence type="ECO:0000313" key="1">
    <source>
        <dbReference type="EMBL" id="KAF7807399.1"/>
    </source>
</evidence>
<name>A0A834SNT8_9FABA</name>
<dbReference type="Proteomes" id="UP000634136">
    <property type="component" value="Unassembled WGS sequence"/>
</dbReference>
<keyword evidence="2" id="KW-1185">Reference proteome</keyword>
<accession>A0A834SNT8</accession>
<sequence length="236" mass="25681">MGDPWSLGLVFQFYYRSSLLPAGLRSCFCSSGYSPCYNIDGFNNVCMIFVLGRIILPLVSIGLIPPTVISIAGMTISVVVQILPQLPLKLPLPQLLCILPIDSSVPPLTLGAFWKSFNGSFSPGLYLKGFIVIDSISLIFELGNPAKFFIDCPFPETQAVLSSSSNFILRIGRHGHRCAAHFDYDASSYAMDLEGDFNAANGGKHLNKGFRNFSARSSTPCATSHRALLPPPKNSR</sequence>
<organism evidence="1 2">
    <name type="scientific">Senna tora</name>
    <dbReference type="NCBI Taxonomy" id="362788"/>
    <lineage>
        <taxon>Eukaryota</taxon>
        <taxon>Viridiplantae</taxon>
        <taxon>Streptophyta</taxon>
        <taxon>Embryophyta</taxon>
        <taxon>Tracheophyta</taxon>
        <taxon>Spermatophyta</taxon>
        <taxon>Magnoliopsida</taxon>
        <taxon>eudicotyledons</taxon>
        <taxon>Gunneridae</taxon>
        <taxon>Pentapetalae</taxon>
        <taxon>rosids</taxon>
        <taxon>fabids</taxon>
        <taxon>Fabales</taxon>
        <taxon>Fabaceae</taxon>
        <taxon>Caesalpinioideae</taxon>
        <taxon>Cassia clade</taxon>
        <taxon>Senna</taxon>
    </lineage>
</organism>
<dbReference type="EMBL" id="JAAIUW010000012">
    <property type="protein sequence ID" value="KAF7807399.1"/>
    <property type="molecule type" value="Genomic_DNA"/>
</dbReference>
<protein>
    <submittedName>
        <fullName evidence="1">Uncharacterized protein</fullName>
    </submittedName>
</protein>
<proteinExistence type="predicted"/>
<reference evidence="1" key="1">
    <citation type="submission" date="2020-09" db="EMBL/GenBank/DDBJ databases">
        <title>Genome-Enabled Discovery of Anthraquinone Biosynthesis in Senna tora.</title>
        <authorList>
            <person name="Kang S.-H."/>
            <person name="Pandey R.P."/>
            <person name="Lee C.-M."/>
            <person name="Sim J.-S."/>
            <person name="Jeong J.-T."/>
            <person name="Choi B.-S."/>
            <person name="Jung M."/>
            <person name="Ginzburg D."/>
            <person name="Zhao K."/>
            <person name="Won S.Y."/>
            <person name="Oh T.-J."/>
            <person name="Yu Y."/>
            <person name="Kim N.-H."/>
            <person name="Lee O.R."/>
            <person name="Lee T.-H."/>
            <person name="Bashyal P."/>
            <person name="Kim T.-S."/>
            <person name="Lee W.-H."/>
            <person name="Kawkins C."/>
            <person name="Kim C.-K."/>
            <person name="Kim J.S."/>
            <person name="Ahn B.O."/>
            <person name="Rhee S.Y."/>
            <person name="Sohng J.K."/>
        </authorList>
    </citation>
    <scope>NUCLEOTIDE SEQUENCE</scope>
    <source>
        <tissue evidence="1">Leaf</tissue>
    </source>
</reference>